<reference evidence="3" key="1">
    <citation type="journal article" date="2020" name="Microb. Genom.">
        <title>Genetic diversity of clinical and environmental Mucorales isolates obtained from an investigation of mucormycosis cases among solid organ transplant recipients.</title>
        <authorList>
            <person name="Nguyen M.H."/>
            <person name="Kaul D."/>
            <person name="Muto C."/>
            <person name="Cheng S.J."/>
            <person name="Richter R.A."/>
            <person name="Bruno V.M."/>
            <person name="Liu G."/>
            <person name="Beyhan S."/>
            <person name="Sundermann A.J."/>
            <person name="Mounaud S."/>
            <person name="Pasculle A.W."/>
            <person name="Nierman W.C."/>
            <person name="Driscoll E."/>
            <person name="Cumbie R."/>
            <person name="Clancy C.J."/>
            <person name="Dupont C.L."/>
        </authorList>
    </citation>
    <scope>NUCLEOTIDE SEQUENCE</scope>
    <source>
        <strain evidence="3">GL16</strain>
    </source>
</reference>
<organism evidence="3 4">
    <name type="scientific">Rhizopus oryzae</name>
    <name type="common">Mucormycosis agent</name>
    <name type="synonym">Rhizopus arrhizus var. delemar</name>
    <dbReference type="NCBI Taxonomy" id="64495"/>
    <lineage>
        <taxon>Eukaryota</taxon>
        <taxon>Fungi</taxon>
        <taxon>Fungi incertae sedis</taxon>
        <taxon>Mucoromycota</taxon>
        <taxon>Mucoromycotina</taxon>
        <taxon>Mucoromycetes</taxon>
        <taxon>Mucorales</taxon>
        <taxon>Mucorineae</taxon>
        <taxon>Rhizopodaceae</taxon>
        <taxon>Rhizopus</taxon>
    </lineage>
</organism>
<dbReference type="GO" id="GO:0016491">
    <property type="term" value="F:oxidoreductase activity"/>
    <property type="evidence" value="ECO:0007669"/>
    <property type="project" value="UniProtKB-KW"/>
</dbReference>
<evidence type="ECO:0000313" key="4">
    <source>
        <dbReference type="Proteomes" id="UP000717996"/>
    </source>
</evidence>
<proteinExistence type="inferred from homology"/>
<dbReference type="OrthoDB" id="406156at2759"/>
<dbReference type="InterPro" id="IPR050231">
    <property type="entry name" value="Iron_ascorbate_oxido_reductase"/>
</dbReference>
<feature type="domain" description="Fe2OG dioxygenase" evidence="2">
    <location>
        <begin position="166"/>
        <end position="272"/>
    </location>
</feature>
<gene>
    <name evidence="3" type="ORF">G6F51_004416</name>
</gene>
<keyword evidence="1" id="KW-0408">Iron</keyword>
<comment type="caution">
    <text evidence="3">The sequence shown here is derived from an EMBL/GenBank/DDBJ whole genome shotgun (WGS) entry which is preliminary data.</text>
</comment>
<dbReference type="PROSITE" id="PS51471">
    <property type="entry name" value="FE2OG_OXY"/>
    <property type="match status" value="1"/>
</dbReference>
<dbReference type="InterPro" id="IPR044861">
    <property type="entry name" value="IPNS-like_FE2OG_OXY"/>
</dbReference>
<dbReference type="GO" id="GO:0046872">
    <property type="term" value="F:metal ion binding"/>
    <property type="evidence" value="ECO:0007669"/>
    <property type="project" value="UniProtKB-KW"/>
</dbReference>
<sequence length="321" mass="36587">MAIESIPIVDFSNFKTNPEKVAQEVVDACKSIGFFYMINHDIPQSDIEKAFALSKEYFDLPTEEKRKHLIHEDNHGYSEIYSERLDPKVQRQGDHKEGFNFRCFKDNKPFAPLPSVFDKEKEFLCYFSKKCHATALQILIAFGIALEIPEENGGKEFFSKSHSYDKSASVLRFLKYPRGGEAAYKDHVRAGAHSDYGSITLLFQKDVPGLEVQASRTEWISAPLIPGAILVNVGDAMELWTNGLFKSTIHRVTFLPEHNHLDRYSMPFFFHPDDNVPLTPVPSRFVNQTLSSTGDHAYTSGEYLRRKLDATYNYAAKKNSN</sequence>
<name>A0A9P6YGS8_RHIOR</name>
<dbReference type="Pfam" id="PF03171">
    <property type="entry name" value="2OG-FeII_Oxy"/>
    <property type="match status" value="1"/>
</dbReference>
<keyword evidence="1" id="KW-0479">Metal-binding</keyword>
<accession>A0A9P6YGS8</accession>
<dbReference type="PRINTS" id="PR00682">
    <property type="entry name" value="IPNSYNTHASE"/>
</dbReference>
<dbReference type="SUPFAM" id="SSF51197">
    <property type="entry name" value="Clavaminate synthase-like"/>
    <property type="match status" value="1"/>
</dbReference>
<dbReference type="Pfam" id="PF14226">
    <property type="entry name" value="DIOX_N"/>
    <property type="match status" value="1"/>
</dbReference>
<dbReference type="InterPro" id="IPR026992">
    <property type="entry name" value="DIOX_N"/>
</dbReference>
<evidence type="ECO:0000313" key="3">
    <source>
        <dbReference type="EMBL" id="KAG1547190.1"/>
    </source>
</evidence>
<dbReference type="InterPro" id="IPR027443">
    <property type="entry name" value="IPNS-like_sf"/>
</dbReference>
<protein>
    <recommendedName>
        <fullName evidence="2">Fe2OG dioxygenase domain-containing protein</fullName>
    </recommendedName>
</protein>
<dbReference type="PANTHER" id="PTHR47990">
    <property type="entry name" value="2-OXOGLUTARATE (2OG) AND FE(II)-DEPENDENT OXYGENASE SUPERFAMILY PROTEIN-RELATED"/>
    <property type="match status" value="1"/>
</dbReference>
<keyword evidence="1" id="KW-0560">Oxidoreductase</keyword>
<dbReference type="EMBL" id="JAANIT010000491">
    <property type="protein sequence ID" value="KAG1547190.1"/>
    <property type="molecule type" value="Genomic_DNA"/>
</dbReference>
<dbReference type="InterPro" id="IPR005123">
    <property type="entry name" value="Oxoglu/Fe-dep_dioxygenase_dom"/>
</dbReference>
<dbReference type="Gene3D" id="2.60.120.330">
    <property type="entry name" value="B-lactam Antibiotic, Isopenicillin N Synthase, Chain"/>
    <property type="match status" value="1"/>
</dbReference>
<evidence type="ECO:0000256" key="1">
    <source>
        <dbReference type="RuleBase" id="RU003682"/>
    </source>
</evidence>
<comment type="similarity">
    <text evidence="1">Belongs to the iron/ascorbate-dependent oxidoreductase family.</text>
</comment>
<dbReference type="AlphaFoldDB" id="A0A9P6YGS8"/>
<evidence type="ECO:0000259" key="2">
    <source>
        <dbReference type="PROSITE" id="PS51471"/>
    </source>
</evidence>
<dbReference type="Proteomes" id="UP000717996">
    <property type="component" value="Unassembled WGS sequence"/>
</dbReference>